<proteinExistence type="predicted"/>
<gene>
    <name evidence="4" type="ORF">BVC80_1651g8</name>
</gene>
<feature type="coiled-coil region" evidence="1">
    <location>
        <begin position="179"/>
        <end position="244"/>
    </location>
</feature>
<name>A0A200PZ73_MACCD</name>
<evidence type="ECO:0000256" key="2">
    <source>
        <dbReference type="SAM" id="MobiDB-lite"/>
    </source>
</evidence>
<reference evidence="4 5" key="1">
    <citation type="journal article" date="2017" name="Mol. Plant">
        <title>The Genome of Medicinal Plant Macleaya cordata Provides New Insights into Benzylisoquinoline Alkaloids Metabolism.</title>
        <authorList>
            <person name="Liu X."/>
            <person name="Liu Y."/>
            <person name="Huang P."/>
            <person name="Ma Y."/>
            <person name="Qing Z."/>
            <person name="Tang Q."/>
            <person name="Cao H."/>
            <person name="Cheng P."/>
            <person name="Zheng Y."/>
            <person name="Yuan Z."/>
            <person name="Zhou Y."/>
            <person name="Liu J."/>
            <person name="Tang Z."/>
            <person name="Zhuo Y."/>
            <person name="Zhang Y."/>
            <person name="Yu L."/>
            <person name="Huang J."/>
            <person name="Yang P."/>
            <person name="Peng Q."/>
            <person name="Zhang J."/>
            <person name="Jiang W."/>
            <person name="Zhang Z."/>
            <person name="Lin K."/>
            <person name="Ro D.K."/>
            <person name="Chen X."/>
            <person name="Xiong X."/>
            <person name="Shang Y."/>
            <person name="Huang S."/>
            <person name="Zeng J."/>
        </authorList>
    </citation>
    <scope>NUCLEOTIDE SEQUENCE [LARGE SCALE GENOMIC DNA]</scope>
    <source>
        <strain evidence="5">cv. BLH2017</strain>
        <tissue evidence="4">Root</tissue>
    </source>
</reference>
<dbReference type="InterPro" id="IPR003892">
    <property type="entry name" value="CUE"/>
</dbReference>
<keyword evidence="5" id="KW-1185">Reference proteome</keyword>
<evidence type="ECO:0000313" key="5">
    <source>
        <dbReference type="Proteomes" id="UP000195402"/>
    </source>
</evidence>
<dbReference type="GO" id="GO:0043130">
    <property type="term" value="F:ubiquitin binding"/>
    <property type="evidence" value="ECO:0007669"/>
    <property type="project" value="InterPro"/>
</dbReference>
<keyword evidence="1" id="KW-0175">Coiled coil</keyword>
<evidence type="ECO:0000313" key="4">
    <source>
        <dbReference type="EMBL" id="OVA03511.1"/>
    </source>
</evidence>
<dbReference type="OMA" id="HFHPDIF"/>
<accession>A0A200PZ73</accession>
<dbReference type="SUPFAM" id="SSF46934">
    <property type="entry name" value="UBA-like"/>
    <property type="match status" value="1"/>
</dbReference>
<dbReference type="AlphaFoldDB" id="A0A200PZ73"/>
<feature type="domain" description="CUE" evidence="3">
    <location>
        <begin position="45"/>
        <end position="90"/>
    </location>
</feature>
<dbReference type="EMBL" id="MVGT01003660">
    <property type="protein sequence ID" value="OVA03511.1"/>
    <property type="molecule type" value="Genomic_DNA"/>
</dbReference>
<dbReference type="Proteomes" id="UP000195402">
    <property type="component" value="Unassembled WGS sequence"/>
</dbReference>
<dbReference type="OrthoDB" id="440455at2759"/>
<dbReference type="PANTHER" id="PTHR31245:SF16">
    <property type="entry name" value="UDP-GLUCOSE 6-DEHYDROGENASE"/>
    <property type="match status" value="1"/>
</dbReference>
<dbReference type="CDD" id="cd14279">
    <property type="entry name" value="CUE"/>
    <property type="match status" value="1"/>
</dbReference>
<dbReference type="Pfam" id="PF02845">
    <property type="entry name" value="CUE"/>
    <property type="match status" value="1"/>
</dbReference>
<dbReference type="PROSITE" id="PS51140">
    <property type="entry name" value="CUE"/>
    <property type="match status" value="1"/>
</dbReference>
<evidence type="ECO:0000256" key="1">
    <source>
        <dbReference type="SAM" id="Coils"/>
    </source>
</evidence>
<dbReference type="Gene3D" id="1.10.8.10">
    <property type="entry name" value="DNA helicase RuvA subunit, C-terminal domain"/>
    <property type="match status" value="1"/>
</dbReference>
<dbReference type="PANTHER" id="PTHR31245">
    <property type="entry name" value="UBIQUITIN SYSTEM COMPONENT CUE PROTEIN"/>
    <property type="match status" value="1"/>
</dbReference>
<evidence type="ECO:0000259" key="3">
    <source>
        <dbReference type="PROSITE" id="PS51140"/>
    </source>
</evidence>
<protein>
    <submittedName>
        <fullName evidence="4">Ubiquitin system component Cue</fullName>
    </submittedName>
</protein>
<dbReference type="STRING" id="56857.A0A200PZ73"/>
<sequence length="343" mass="38710">MSAGVCGKRLGFEEIFGSSAPSSSAKRSRCSSFGSPIRSSDFGFGSEDKVSILLRMFPAMDRELVESVLNTHNHKIEDAIESLHALCLGDVSAKAELQSPDSMMMANSPAAPESIHVSEQKIEDLQDKDSTPESTNPMDGSSWVDIFVQEMMNASDLDDARGRASRILEAFEKSVLAHSRASEEEIASLREHLQSMLRDNQILKRAVAIQHERTLEQEGKAREVEQLKHAITQYQEQLKTLEFRCCSSQTCLIGVMETQLTFFSYRRNFQYGKPYWMGKWDRIGTSICLSKIGFDVKLRSVMDMDLTNSLLFFMQLNNYTLKLHLQRAQESSSMPGHFHPDVF</sequence>
<comment type="caution">
    <text evidence="4">The sequence shown here is derived from an EMBL/GenBank/DDBJ whole genome shotgun (WGS) entry which is preliminary data.</text>
</comment>
<feature type="compositionally biased region" description="Basic and acidic residues" evidence="2">
    <location>
        <begin position="121"/>
        <end position="131"/>
    </location>
</feature>
<dbReference type="InterPro" id="IPR009060">
    <property type="entry name" value="UBA-like_sf"/>
</dbReference>
<dbReference type="SMART" id="SM00546">
    <property type="entry name" value="CUE"/>
    <property type="match status" value="1"/>
</dbReference>
<dbReference type="InParanoid" id="A0A200PZ73"/>
<organism evidence="4 5">
    <name type="scientific">Macleaya cordata</name>
    <name type="common">Five-seeded plume-poppy</name>
    <name type="synonym">Bocconia cordata</name>
    <dbReference type="NCBI Taxonomy" id="56857"/>
    <lineage>
        <taxon>Eukaryota</taxon>
        <taxon>Viridiplantae</taxon>
        <taxon>Streptophyta</taxon>
        <taxon>Embryophyta</taxon>
        <taxon>Tracheophyta</taxon>
        <taxon>Spermatophyta</taxon>
        <taxon>Magnoliopsida</taxon>
        <taxon>Ranunculales</taxon>
        <taxon>Papaveraceae</taxon>
        <taxon>Papaveroideae</taxon>
        <taxon>Macleaya</taxon>
    </lineage>
</organism>
<feature type="region of interest" description="Disordered" evidence="2">
    <location>
        <begin position="121"/>
        <end position="140"/>
    </location>
</feature>